<protein>
    <submittedName>
        <fullName evidence="2">Uncharacterized protein</fullName>
    </submittedName>
</protein>
<dbReference type="AlphaFoldDB" id="A0A1X7HKI2"/>
<evidence type="ECO:0000313" key="2">
    <source>
        <dbReference type="EMBL" id="SMF88292.1"/>
    </source>
</evidence>
<evidence type="ECO:0000313" key="3">
    <source>
        <dbReference type="Proteomes" id="UP000192940"/>
    </source>
</evidence>
<name>A0A1X7HKI2_9BACL</name>
<accession>A0A1X7HKI2</accession>
<feature type="region of interest" description="Disordered" evidence="1">
    <location>
        <begin position="1"/>
        <end position="23"/>
    </location>
</feature>
<evidence type="ECO:0000256" key="1">
    <source>
        <dbReference type="SAM" id="MobiDB-lite"/>
    </source>
</evidence>
<dbReference type="EMBL" id="LT840184">
    <property type="protein sequence ID" value="SMF88292.1"/>
    <property type="molecule type" value="Genomic_DNA"/>
</dbReference>
<dbReference type="Proteomes" id="UP000192940">
    <property type="component" value="Chromosome I"/>
</dbReference>
<organism evidence="2 3">
    <name type="scientific">Paenibacillus uliginis N3/975</name>
    <dbReference type="NCBI Taxonomy" id="1313296"/>
    <lineage>
        <taxon>Bacteria</taxon>
        <taxon>Bacillati</taxon>
        <taxon>Bacillota</taxon>
        <taxon>Bacilli</taxon>
        <taxon>Bacillales</taxon>
        <taxon>Paenibacillaceae</taxon>
        <taxon>Paenibacillus</taxon>
    </lineage>
</organism>
<reference evidence="2 3" key="1">
    <citation type="submission" date="2017-04" db="EMBL/GenBank/DDBJ databases">
        <authorList>
            <person name="Afonso C.L."/>
            <person name="Miller P.J."/>
            <person name="Scott M.A."/>
            <person name="Spackman E."/>
            <person name="Goraichik I."/>
            <person name="Dimitrov K.M."/>
            <person name="Suarez D.L."/>
            <person name="Swayne D.E."/>
        </authorList>
    </citation>
    <scope>NUCLEOTIDE SEQUENCE [LARGE SCALE GENOMIC DNA]</scope>
    <source>
        <strain evidence="2 3">N3/975</strain>
    </source>
</reference>
<proteinExistence type="predicted"/>
<keyword evidence="3" id="KW-1185">Reference proteome</keyword>
<gene>
    <name evidence="2" type="ORF">SAMN05661091_4224</name>
</gene>
<sequence>MREYFSGKGGVIDVEPKESNQPSPWAVKAWEEAKETVILTGHALKSHLPVRKQLY</sequence>